<protein>
    <submittedName>
        <fullName evidence="1">Uncharacterized protein</fullName>
    </submittedName>
</protein>
<keyword evidence="2" id="KW-1185">Reference proteome</keyword>
<name>A0A7D5Z8V1_9HYPO</name>
<organism evidence="1 2">
    <name type="scientific">Metarhizium brunneum</name>
    <dbReference type="NCBI Taxonomy" id="500148"/>
    <lineage>
        <taxon>Eukaryota</taxon>
        <taxon>Fungi</taxon>
        <taxon>Dikarya</taxon>
        <taxon>Ascomycota</taxon>
        <taxon>Pezizomycotina</taxon>
        <taxon>Sordariomycetes</taxon>
        <taxon>Hypocreomycetidae</taxon>
        <taxon>Hypocreales</taxon>
        <taxon>Clavicipitaceae</taxon>
        <taxon>Metarhizium</taxon>
    </lineage>
</organism>
<dbReference type="RefSeq" id="XP_065987066.1">
    <property type="nucleotide sequence ID" value="XM_066130856.1"/>
</dbReference>
<dbReference type="AlphaFoldDB" id="A0A7D5Z8V1"/>
<dbReference type="Proteomes" id="UP000510686">
    <property type="component" value="Chromosome 4"/>
</dbReference>
<dbReference type="EMBL" id="CP058935">
    <property type="protein sequence ID" value="QLI70668.1"/>
    <property type="molecule type" value="Genomic_DNA"/>
</dbReference>
<accession>A0A7D5Z8V1</accession>
<evidence type="ECO:0000313" key="1">
    <source>
        <dbReference type="EMBL" id="QLI70668.1"/>
    </source>
</evidence>
<proteinExistence type="predicted"/>
<dbReference type="KEGG" id="mbrn:90967889"/>
<dbReference type="GeneID" id="90967889"/>
<sequence>MALSAIATILPAGCTTSSSLQNVYLLSLSYIPNATINSSSSYDSQLNPGIGSAVVNLSSIRNPSLIVRVGYLGICISYIDD</sequence>
<gene>
    <name evidence="1" type="ORF">G6M90_00g067570</name>
</gene>
<reference evidence="1 2" key="1">
    <citation type="submission" date="2020-07" db="EMBL/GenBank/DDBJ databases">
        <title>Telomere length de novo assembly of all 7 chromosomes of the fungus, Metarhizium brunneum, using a novel assembly pipeline.</title>
        <authorList>
            <person name="Saud z."/>
            <person name="Kortsinoglou A."/>
            <person name="Kouvelis V.N."/>
            <person name="Butt T.M."/>
        </authorList>
    </citation>
    <scope>NUCLEOTIDE SEQUENCE [LARGE SCALE GENOMIC DNA]</scope>
    <source>
        <strain evidence="1 2">4556</strain>
    </source>
</reference>
<dbReference type="OrthoDB" id="3550957at2759"/>
<evidence type="ECO:0000313" key="2">
    <source>
        <dbReference type="Proteomes" id="UP000510686"/>
    </source>
</evidence>